<keyword evidence="5" id="KW-0862">Zinc</keyword>
<evidence type="ECO:0000256" key="1">
    <source>
        <dbReference type="ARBA" id="ARBA00004123"/>
    </source>
</evidence>
<feature type="domain" description="C2H2-type" evidence="12">
    <location>
        <begin position="132"/>
        <end position="155"/>
    </location>
</feature>
<keyword evidence="4 10" id="KW-0863">Zinc-finger</keyword>
<feature type="region of interest" description="Disordered" evidence="11">
    <location>
        <begin position="54"/>
        <end position="94"/>
    </location>
</feature>
<keyword evidence="14" id="KW-1185">Reference proteome</keyword>
<keyword evidence="6" id="KW-0805">Transcription regulation</keyword>
<dbReference type="GO" id="GO:0005634">
    <property type="term" value="C:nucleus"/>
    <property type="evidence" value="ECO:0007669"/>
    <property type="project" value="UniProtKB-SubCell"/>
</dbReference>
<evidence type="ECO:0000256" key="7">
    <source>
        <dbReference type="ARBA" id="ARBA00023125"/>
    </source>
</evidence>
<dbReference type="PANTHER" id="PTHR24379:SF121">
    <property type="entry name" value="C2H2-TYPE DOMAIN-CONTAINING PROTEIN"/>
    <property type="match status" value="1"/>
</dbReference>
<dbReference type="AlphaFoldDB" id="A0A182JW20"/>
<evidence type="ECO:0000256" key="11">
    <source>
        <dbReference type="SAM" id="MobiDB-lite"/>
    </source>
</evidence>
<feature type="domain" description="C2H2-type" evidence="12">
    <location>
        <begin position="104"/>
        <end position="131"/>
    </location>
</feature>
<dbReference type="GO" id="GO:0008270">
    <property type="term" value="F:zinc ion binding"/>
    <property type="evidence" value="ECO:0007669"/>
    <property type="project" value="UniProtKB-KW"/>
</dbReference>
<keyword evidence="3" id="KW-0677">Repeat</keyword>
<dbReference type="PROSITE" id="PS00028">
    <property type="entry name" value="ZINC_FINGER_C2H2_1"/>
    <property type="match status" value="4"/>
</dbReference>
<evidence type="ECO:0000256" key="10">
    <source>
        <dbReference type="PROSITE-ProRule" id="PRU00042"/>
    </source>
</evidence>
<dbReference type="Proteomes" id="UP000075881">
    <property type="component" value="Unassembled WGS sequence"/>
</dbReference>
<organism evidence="13 14">
    <name type="scientific">Anopheles christyi</name>
    <dbReference type="NCBI Taxonomy" id="43041"/>
    <lineage>
        <taxon>Eukaryota</taxon>
        <taxon>Metazoa</taxon>
        <taxon>Ecdysozoa</taxon>
        <taxon>Arthropoda</taxon>
        <taxon>Hexapoda</taxon>
        <taxon>Insecta</taxon>
        <taxon>Pterygota</taxon>
        <taxon>Neoptera</taxon>
        <taxon>Endopterygota</taxon>
        <taxon>Diptera</taxon>
        <taxon>Nematocera</taxon>
        <taxon>Culicoidea</taxon>
        <taxon>Culicidae</taxon>
        <taxon>Anophelinae</taxon>
        <taxon>Anopheles</taxon>
    </lineage>
</organism>
<feature type="domain" description="C2H2-type" evidence="12">
    <location>
        <begin position="199"/>
        <end position="226"/>
    </location>
</feature>
<keyword evidence="9" id="KW-0539">Nucleus</keyword>
<dbReference type="InterPro" id="IPR013087">
    <property type="entry name" value="Znf_C2H2_type"/>
</dbReference>
<dbReference type="SMART" id="SM00355">
    <property type="entry name" value="ZnF_C2H2"/>
    <property type="match status" value="6"/>
</dbReference>
<evidence type="ECO:0000256" key="5">
    <source>
        <dbReference type="ARBA" id="ARBA00022833"/>
    </source>
</evidence>
<dbReference type="Pfam" id="PF00096">
    <property type="entry name" value="zf-C2H2"/>
    <property type="match status" value="4"/>
</dbReference>
<dbReference type="GO" id="GO:0003677">
    <property type="term" value="F:DNA binding"/>
    <property type="evidence" value="ECO:0007669"/>
    <property type="project" value="UniProtKB-KW"/>
</dbReference>
<dbReference type="EnsemblMetazoa" id="ACHR002702-RA">
    <property type="protein sequence ID" value="ACHR002702-PA"/>
    <property type="gene ID" value="ACHR002702"/>
</dbReference>
<protein>
    <recommendedName>
        <fullName evidence="12">C2H2-type domain-containing protein</fullName>
    </recommendedName>
</protein>
<dbReference type="InterPro" id="IPR036236">
    <property type="entry name" value="Znf_C2H2_sf"/>
</dbReference>
<keyword evidence="2" id="KW-0479">Metal-binding</keyword>
<dbReference type="PANTHER" id="PTHR24379">
    <property type="entry name" value="KRAB AND ZINC FINGER DOMAIN-CONTAINING"/>
    <property type="match status" value="1"/>
</dbReference>
<dbReference type="VEuPathDB" id="VectorBase:ACHR002702"/>
<keyword evidence="8" id="KW-0804">Transcription</keyword>
<evidence type="ECO:0000256" key="8">
    <source>
        <dbReference type="ARBA" id="ARBA00023163"/>
    </source>
</evidence>
<accession>A0A182JW20</accession>
<dbReference type="PROSITE" id="PS50157">
    <property type="entry name" value="ZINC_FINGER_C2H2_2"/>
    <property type="match status" value="5"/>
</dbReference>
<feature type="domain" description="C2H2-type" evidence="12">
    <location>
        <begin position="227"/>
        <end position="254"/>
    </location>
</feature>
<evidence type="ECO:0000313" key="14">
    <source>
        <dbReference type="Proteomes" id="UP000075881"/>
    </source>
</evidence>
<dbReference type="SUPFAM" id="SSF57667">
    <property type="entry name" value="beta-beta-alpha zinc fingers"/>
    <property type="match status" value="3"/>
</dbReference>
<keyword evidence="7" id="KW-0238">DNA-binding</keyword>
<evidence type="ECO:0000256" key="4">
    <source>
        <dbReference type="ARBA" id="ARBA00022771"/>
    </source>
</evidence>
<dbReference type="Pfam" id="PF13912">
    <property type="entry name" value="zf-C2H2_6"/>
    <property type="match status" value="1"/>
</dbReference>
<dbReference type="FunFam" id="3.30.160.60:FF:001228">
    <property type="entry name" value="Zinc finger protein 236"/>
    <property type="match status" value="1"/>
</dbReference>
<evidence type="ECO:0000259" key="12">
    <source>
        <dbReference type="PROSITE" id="PS50157"/>
    </source>
</evidence>
<comment type="subcellular location">
    <subcellularLocation>
        <location evidence="1">Nucleus</location>
    </subcellularLocation>
</comment>
<sequence length="297" mass="34404">DHEVLSKLCIIKFDEIEDQAAKCAEENDNDTSSNDEAPVEECLLEIEPFTAVEVKEELDEHDDTDEQHHDTINEEQSASPEPKKRGRKRVIEKTKAPATRRVELPCHLCDEKFRSQTRLEGHLRMHQGLKPALCKVCGKEFAGWRSLRRHTKEKHLKLDIGYFPCDYEGCTYSYSTRKVLLAHKKKHEPGWVKPVPMKCVCETCGKTFSSNGALKKHTLIHTGDLQFRCETCDKRYCTAYKLKIHMMRHQGIRKYECSYCGQKKTTSDELRRHMNYHTKEKVLNCELCGQVFLSSGK</sequence>
<reference evidence="14" key="1">
    <citation type="submission" date="2013-03" db="EMBL/GenBank/DDBJ databases">
        <title>The Genome Sequence of Anopheles christyi ACHKN1017.</title>
        <authorList>
            <consortium name="The Broad Institute Genomics Platform"/>
            <person name="Neafsey D.E."/>
            <person name="Besansky N."/>
            <person name="Walker B."/>
            <person name="Young S.K."/>
            <person name="Zeng Q."/>
            <person name="Gargeya S."/>
            <person name="Fitzgerald M."/>
            <person name="Haas B."/>
            <person name="Abouelleil A."/>
            <person name="Allen A.W."/>
            <person name="Alvarado L."/>
            <person name="Arachchi H.M."/>
            <person name="Berlin A.M."/>
            <person name="Chapman S.B."/>
            <person name="Gainer-Dewar J."/>
            <person name="Goldberg J."/>
            <person name="Griggs A."/>
            <person name="Gujja S."/>
            <person name="Hansen M."/>
            <person name="Howarth C."/>
            <person name="Imamovic A."/>
            <person name="Ireland A."/>
            <person name="Larimer J."/>
            <person name="McCowan C."/>
            <person name="Murphy C."/>
            <person name="Pearson M."/>
            <person name="Poon T.W."/>
            <person name="Priest M."/>
            <person name="Roberts A."/>
            <person name="Saif S."/>
            <person name="Shea T."/>
            <person name="Sisk P."/>
            <person name="Sykes S."/>
            <person name="Wortman J."/>
            <person name="Nusbaum C."/>
            <person name="Birren B."/>
        </authorList>
    </citation>
    <scope>NUCLEOTIDE SEQUENCE [LARGE SCALE GENOMIC DNA]</scope>
    <source>
        <strain evidence="14">ACHKN1017</strain>
    </source>
</reference>
<dbReference type="Gene3D" id="3.30.160.60">
    <property type="entry name" value="Classic Zinc Finger"/>
    <property type="match status" value="4"/>
</dbReference>
<proteinExistence type="predicted"/>
<evidence type="ECO:0000256" key="6">
    <source>
        <dbReference type="ARBA" id="ARBA00023015"/>
    </source>
</evidence>
<evidence type="ECO:0000313" key="13">
    <source>
        <dbReference type="EnsemblMetazoa" id="ACHR002702-PA"/>
    </source>
</evidence>
<feature type="compositionally biased region" description="Acidic residues" evidence="11">
    <location>
        <begin position="56"/>
        <end position="65"/>
    </location>
</feature>
<evidence type="ECO:0000256" key="2">
    <source>
        <dbReference type="ARBA" id="ARBA00022723"/>
    </source>
</evidence>
<dbReference type="STRING" id="43041.A0A182JW20"/>
<name>A0A182JW20_9DIPT</name>
<evidence type="ECO:0000256" key="9">
    <source>
        <dbReference type="ARBA" id="ARBA00023242"/>
    </source>
</evidence>
<feature type="domain" description="C2H2-type" evidence="12">
    <location>
        <begin position="255"/>
        <end position="282"/>
    </location>
</feature>
<evidence type="ECO:0000256" key="3">
    <source>
        <dbReference type="ARBA" id="ARBA00022737"/>
    </source>
</evidence>
<reference evidence="13" key="2">
    <citation type="submission" date="2020-05" db="UniProtKB">
        <authorList>
            <consortium name="EnsemblMetazoa"/>
        </authorList>
    </citation>
    <scope>IDENTIFICATION</scope>
    <source>
        <strain evidence="13">ACHKN1017</strain>
    </source>
</reference>